<dbReference type="Pfam" id="PF13229">
    <property type="entry name" value="Beta_helix"/>
    <property type="match status" value="3"/>
</dbReference>
<dbReference type="InterPro" id="IPR012334">
    <property type="entry name" value="Pectin_lyas_fold"/>
</dbReference>
<dbReference type="InParanoid" id="A0A0V0QF70"/>
<protein>
    <submittedName>
        <fullName evidence="3">Pectin lyase fold/virulence factor</fullName>
    </submittedName>
</protein>
<feature type="domain" description="Right handed beta helix" evidence="2">
    <location>
        <begin position="352"/>
        <end position="482"/>
    </location>
</feature>
<dbReference type="InterPro" id="IPR039448">
    <property type="entry name" value="Beta_helix"/>
</dbReference>
<dbReference type="SUPFAM" id="SSF51126">
    <property type="entry name" value="Pectin lyase-like"/>
    <property type="match status" value="3"/>
</dbReference>
<proteinExistence type="predicted"/>
<accession>A0A0V0QF70</accession>
<feature type="domain" description="Right handed beta helix" evidence="2">
    <location>
        <begin position="492"/>
        <end position="658"/>
    </location>
</feature>
<keyword evidence="1" id="KW-0812">Transmembrane</keyword>
<dbReference type="PANTHER" id="PTHR11319">
    <property type="entry name" value="G PROTEIN-COUPLED RECEPTOR-RELATED"/>
    <property type="match status" value="1"/>
</dbReference>
<comment type="caution">
    <text evidence="3">The sequence shown here is derived from an EMBL/GenBank/DDBJ whole genome shotgun (WGS) entry which is preliminary data.</text>
</comment>
<keyword evidence="1" id="KW-1133">Transmembrane helix</keyword>
<dbReference type="OrthoDB" id="75921at2759"/>
<organism evidence="3 4">
    <name type="scientific">Pseudocohnilembus persalinus</name>
    <name type="common">Ciliate</name>
    <dbReference type="NCBI Taxonomy" id="266149"/>
    <lineage>
        <taxon>Eukaryota</taxon>
        <taxon>Sar</taxon>
        <taxon>Alveolata</taxon>
        <taxon>Ciliophora</taxon>
        <taxon>Intramacronucleata</taxon>
        <taxon>Oligohymenophorea</taxon>
        <taxon>Scuticociliatia</taxon>
        <taxon>Philasterida</taxon>
        <taxon>Pseudocohnilembidae</taxon>
        <taxon>Pseudocohnilembus</taxon>
    </lineage>
</organism>
<dbReference type="InterPro" id="IPR006626">
    <property type="entry name" value="PbH1"/>
</dbReference>
<dbReference type="SMART" id="SM00710">
    <property type="entry name" value="PbH1"/>
    <property type="match status" value="11"/>
</dbReference>
<feature type="domain" description="Right handed beta helix" evidence="2">
    <location>
        <begin position="138"/>
        <end position="316"/>
    </location>
</feature>
<dbReference type="GO" id="GO:0016829">
    <property type="term" value="F:lyase activity"/>
    <property type="evidence" value="ECO:0007669"/>
    <property type="project" value="UniProtKB-KW"/>
</dbReference>
<name>A0A0V0QF70_PSEPJ</name>
<evidence type="ECO:0000313" key="4">
    <source>
        <dbReference type="Proteomes" id="UP000054937"/>
    </source>
</evidence>
<evidence type="ECO:0000256" key="1">
    <source>
        <dbReference type="SAM" id="Phobius"/>
    </source>
</evidence>
<gene>
    <name evidence="3" type="ORF">PPERSA_02015</name>
</gene>
<dbReference type="AlphaFoldDB" id="A0A0V0QF70"/>
<keyword evidence="1" id="KW-0472">Membrane</keyword>
<reference evidence="3 4" key="1">
    <citation type="journal article" date="2015" name="Sci. Rep.">
        <title>Genome of the facultative scuticociliatosis pathogen Pseudocohnilembus persalinus provides insight into its virulence through horizontal gene transfer.</title>
        <authorList>
            <person name="Xiong J."/>
            <person name="Wang G."/>
            <person name="Cheng J."/>
            <person name="Tian M."/>
            <person name="Pan X."/>
            <person name="Warren A."/>
            <person name="Jiang C."/>
            <person name="Yuan D."/>
            <person name="Miao W."/>
        </authorList>
    </citation>
    <scope>NUCLEOTIDE SEQUENCE [LARGE SCALE GENOMIC DNA]</scope>
    <source>
        <strain evidence="3">36N120E</strain>
    </source>
</reference>
<sequence>MLENLKYLSISNVNENLKISNVSVKYENGQSGINFNKIGNLRIENFQSQKINLIIRIQGIQELNITNLNISDNYEGYINIDGVRNLHAQQFFLKNFQSFSSFFWTGLKIENANNIYLSDSKISEFKAGFTQYGIFQIIVIQNSQNINVRQLQVEENYVEIFGSGGLSFYSCENITVEKSVFQNNFLKANIGGIFAQNVKNILIQNTTFNQNTAMIAGGGVYMVQGFDIVIKNCQFLNSFSFYGQGGGIYIHLGNNLQILDNNFEQNIGIFGGGGLLIKDYNSVLVKNNIFQYNLADQGGAYILQKSSNIEFIENIFINNQGLSQGGAGYVLAVQNFFQSGNKYLQNQCDLVGGAIIVIQSQNIVISNQIFQENISIDQGGAICIIKSQLSLFGVQFIENLSFYDGGALSYSLVEIHDQIIKNCTFNNNNAQNKGGAVQIHYSGNILIEQSEFYGNFGVQGGGIEIEFSNNTVMNSCKFEGNFASTEGGSLFIFEATNFLIKNSNFHNNTCNIQGGSISVIGTDSLIFKNSVIKYSQAEERGGGLNSYETEMVQIIESQIQYNKVGKTGQSKMGGGLYLYQSEQVIIYNSQFEYNYAYMSGGGIYFDNCQNIDIQSSLFQYNTVYYLKKDSLEEISINQILSKGGGIYIKNSQMDLNLKLQNLDFQYNSASSGTSIFIQQSLQRQISFEKFEEVSIVQDIGDIGLIRYFGSQNDQVQNLKLANSDTLIMNYLLVDNSNYIKTGFFTNEILINEHGKDNENDFQFKLCEQGTVLEEGGKTQCSKCQQHGNCPGGYKLNYPQKGYWRENLRSFDYLYCENNEEACQGKDQCLEGYKGVLCELCDYENGYNRTQDDLCQKCPNKGVAYVVFFSFLLLYLIIIKVSFDKINQRVYNGHFIRYIAKVWGFLINKEDLTSAIGKILIMNYQLLSVLRPKAFYIPGSIKEQ</sequence>
<feature type="transmembrane region" description="Helical" evidence="1">
    <location>
        <begin position="861"/>
        <end position="878"/>
    </location>
</feature>
<dbReference type="OMA" id="QVINCIV"/>
<evidence type="ECO:0000259" key="2">
    <source>
        <dbReference type="Pfam" id="PF13229"/>
    </source>
</evidence>
<keyword evidence="3" id="KW-0456">Lyase</keyword>
<dbReference type="Gene3D" id="2.160.20.10">
    <property type="entry name" value="Single-stranded right-handed beta-helix, Pectin lyase-like"/>
    <property type="match status" value="2"/>
</dbReference>
<dbReference type="InterPro" id="IPR011050">
    <property type="entry name" value="Pectin_lyase_fold/virulence"/>
</dbReference>
<evidence type="ECO:0000313" key="3">
    <source>
        <dbReference type="EMBL" id="KRX00836.1"/>
    </source>
</evidence>
<dbReference type="EMBL" id="LDAU01000181">
    <property type="protein sequence ID" value="KRX00836.1"/>
    <property type="molecule type" value="Genomic_DNA"/>
</dbReference>
<dbReference type="PANTHER" id="PTHR11319:SF35">
    <property type="entry name" value="OUTER MEMBRANE PROTEIN PMPC-RELATED"/>
    <property type="match status" value="1"/>
</dbReference>
<keyword evidence="4" id="KW-1185">Reference proteome</keyword>
<dbReference type="Proteomes" id="UP000054937">
    <property type="component" value="Unassembled WGS sequence"/>
</dbReference>